<gene>
    <name evidence="7" type="ORF">HID58_068601</name>
</gene>
<organism evidence="7 8">
    <name type="scientific">Brassica napus</name>
    <name type="common">Rape</name>
    <dbReference type="NCBI Taxonomy" id="3708"/>
    <lineage>
        <taxon>Eukaryota</taxon>
        <taxon>Viridiplantae</taxon>
        <taxon>Streptophyta</taxon>
        <taxon>Embryophyta</taxon>
        <taxon>Tracheophyta</taxon>
        <taxon>Spermatophyta</taxon>
        <taxon>Magnoliopsida</taxon>
        <taxon>eudicotyledons</taxon>
        <taxon>Gunneridae</taxon>
        <taxon>Pentapetalae</taxon>
        <taxon>rosids</taxon>
        <taxon>malvids</taxon>
        <taxon>Brassicales</taxon>
        <taxon>Brassicaceae</taxon>
        <taxon>Brassiceae</taxon>
        <taxon>Brassica</taxon>
    </lineage>
</organism>
<keyword evidence="8" id="KW-1185">Reference proteome</keyword>
<dbReference type="Pfam" id="PF13499">
    <property type="entry name" value="EF-hand_7"/>
    <property type="match status" value="1"/>
</dbReference>
<reference evidence="7 8" key="1">
    <citation type="submission" date="2021-05" db="EMBL/GenBank/DDBJ databases">
        <title>Genome Assembly of Synthetic Allotetraploid Brassica napus Reveals Homoeologous Exchanges between Subgenomes.</title>
        <authorList>
            <person name="Davis J.T."/>
        </authorList>
    </citation>
    <scope>NUCLEOTIDE SEQUENCE [LARGE SCALE GENOMIC DNA]</scope>
    <source>
        <strain evidence="8">cv. Da-Ae</strain>
        <tissue evidence="7">Seedling</tissue>
    </source>
</reference>
<accession>A0ABQ7ZLT2</accession>
<dbReference type="PANTHER" id="PTHR10891">
    <property type="entry name" value="EF-HAND CALCIUM-BINDING DOMAIN CONTAINING PROTEIN"/>
    <property type="match status" value="1"/>
</dbReference>
<dbReference type="SMART" id="SM00054">
    <property type="entry name" value="EFh"/>
    <property type="match status" value="3"/>
</dbReference>
<comment type="caution">
    <text evidence="7">The sequence shown here is derived from an EMBL/GenBank/DDBJ whole genome shotgun (WGS) entry which is preliminary data.</text>
</comment>
<dbReference type="PROSITE" id="PS50222">
    <property type="entry name" value="EF_HAND_2"/>
    <property type="match status" value="3"/>
</dbReference>
<keyword evidence="4" id="KW-0175">Coiled coil</keyword>
<dbReference type="Gene3D" id="1.10.238.10">
    <property type="entry name" value="EF-hand"/>
    <property type="match status" value="2"/>
</dbReference>
<keyword evidence="2" id="KW-0677">Repeat</keyword>
<feature type="domain" description="EF-hand" evidence="6">
    <location>
        <begin position="392"/>
        <end position="427"/>
    </location>
</feature>
<feature type="coiled-coil region" evidence="4">
    <location>
        <begin position="602"/>
        <end position="632"/>
    </location>
</feature>
<dbReference type="CDD" id="cd00051">
    <property type="entry name" value="EFh"/>
    <property type="match status" value="2"/>
</dbReference>
<dbReference type="Proteomes" id="UP000824890">
    <property type="component" value="Unassembled WGS sequence"/>
</dbReference>
<feature type="non-terminal residue" evidence="7">
    <location>
        <position position="637"/>
    </location>
</feature>
<evidence type="ECO:0000256" key="4">
    <source>
        <dbReference type="SAM" id="Coils"/>
    </source>
</evidence>
<sequence>NKKVTYSCDPYAFRENCGDFSGARIKDLVHPTTARSHRQINFFVSPYWLGSGNCRWCCGSPTTPARSLRETESLVGKKESLGKECVASRDRLAEGVCFAWGKKESFGFSITKKKNALAISKAIRRLEKGEGVEMEEELRDMKARKDYYNMLHAVSDAQQGIPQFCPCGSLTKEVVDEDDTYDYLPGKRYFICREFENDGMHFRQPWVTGMQQEVERFKKIFNEQEKLKRECEALKEQVKMMHLRLNELESSHSKPIHSKSPAPQPHPPQSQPRHNSSQNGTTEGSLQLQECGPRCGHRCSNTQYKKPCLFFCYKCCTKCLCVPPGTYGNKQVCPCYNNWKTKLDRSTVSKSTASSFSSGAADECNNHSSAVTGGSVTPTSILPEVSAVHSPYSYVEILQAFKLIDRDNDGAVSRHDLESLLTRLGPDPPTEEEIDVMLKEVDCDGDGTVRLEELASRCVDDDQSRGGSDELKETFEFFDADRDGKISAEELLRVFSAIGDERCTLEECERMIAAVDDDGTEMEEELRDMKAHKAYISMVDFVAEAQQGIPKLCPCGSITKETVDEEDTYDYLPGKRYFICKDFENDGLHFRQPWVTGVTEEVERLKLRVHEHEKLLRECEALKAQVAMLVKRVTELE</sequence>
<dbReference type="Pfam" id="PF13202">
    <property type="entry name" value="EF-hand_5"/>
    <property type="match status" value="1"/>
</dbReference>
<evidence type="ECO:0000259" key="6">
    <source>
        <dbReference type="PROSITE" id="PS50222"/>
    </source>
</evidence>
<proteinExistence type="predicted"/>
<dbReference type="Pfam" id="PF02704">
    <property type="entry name" value="GASA"/>
    <property type="match status" value="1"/>
</dbReference>
<feature type="domain" description="EF-hand" evidence="6">
    <location>
        <begin position="429"/>
        <end position="464"/>
    </location>
</feature>
<dbReference type="InterPro" id="IPR003854">
    <property type="entry name" value="GASA"/>
</dbReference>
<feature type="domain" description="EF-hand" evidence="6">
    <location>
        <begin position="466"/>
        <end position="501"/>
    </location>
</feature>
<keyword evidence="1" id="KW-0479">Metal-binding</keyword>
<evidence type="ECO:0000313" key="8">
    <source>
        <dbReference type="Proteomes" id="UP000824890"/>
    </source>
</evidence>
<evidence type="ECO:0000256" key="2">
    <source>
        <dbReference type="ARBA" id="ARBA00022737"/>
    </source>
</evidence>
<name>A0ABQ7ZLT2_BRANA</name>
<dbReference type="InterPro" id="IPR039647">
    <property type="entry name" value="EF_hand_pair_protein_CML-like"/>
</dbReference>
<dbReference type="InterPro" id="IPR002048">
    <property type="entry name" value="EF_hand_dom"/>
</dbReference>
<dbReference type="PROSITE" id="PS00018">
    <property type="entry name" value="EF_HAND_1"/>
    <property type="match status" value="2"/>
</dbReference>
<evidence type="ECO:0000313" key="7">
    <source>
        <dbReference type="EMBL" id="KAH0881207.1"/>
    </source>
</evidence>
<feature type="region of interest" description="Disordered" evidence="5">
    <location>
        <begin position="249"/>
        <end position="285"/>
    </location>
</feature>
<dbReference type="InterPro" id="IPR018247">
    <property type="entry name" value="EF_Hand_1_Ca_BS"/>
</dbReference>
<dbReference type="EMBL" id="JAGKQM010000015">
    <property type="protein sequence ID" value="KAH0881207.1"/>
    <property type="molecule type" value="Genomic_DNA"/>
</dbReference>
<protein>
    <recommendedName>
        <fullName evidence="6">EF-hand domain-containing protein</fullName>
    </recommendedName>
</protein>
<dbReference type="SUPFAM" id="SSF47473">
    <property type="entry name" value="EF-hand"/>
    <property type="match status" value="1"/>
</dbReference>
<evidence type="ECO:0000256" key="3">
    <source>
        <dbReference type="ARBA" id="ARBA00022837"/>
    </source>
</evidence>
<feature type="non-terminal residue" evidence="7">
    <location>
        <position position="1"/>
    </location>
</feature>
<evidence type="ECO:0000256" key="5">
    <source>
        <dbReference type="SAM" id="MobiDB-lite"/>
    </source>
</evidence>
<dbReference type="InterPro" id="IPR011992">
    <property type="entry name" value="EF-hand-dom_pair"/>
</dbReference>
<keyword evidence="3" id="KW-0106">Calcium</keyword>
<evidence type="ECO:0000256" key="1">
    <source>
        <dbReference type="ARBA" id="ARBA00022723"/>
    </source>
</evidence>